<comment type="caution">
    <text evidence="1">The sequence shown here is derived from an EMBL/GenBank/DDBJ whole genome shotgun (WGS) entry which is preliminary data.</text>
</comment>
<feature type="non-terminal residue" evidence="1">
    <location>
        <position position="340"/>
    </location>
</feature>
<proteinExistence type="predicted"/>
<sequence length="340" mass="38995">MLIKVKTLTGKEIEIDIEQDDTVARVKERVEEKEGIPPAQQRLIHGGKQLTDEKTVREAGIKAGEMGILTKIKHSETLNSDSGQFLSGIAATESKKMVKMVNNKSKECDICVEKKSLSLFLVVTSKCKHSTNVCKNCVERHINTVLYEKGDVVIQCPFEGCKQVIEHNDVKRIANHELFERFDILSLRQALRKVPDFRWCKNSGCGSGQIHYQRDNAPIMTCKACGKKSCYTHDVPWHENMTCTQYEEKKKESEAATKDYLMKHTKLCPKCGAHIEKNGGCNHMTCKARTCSYEFCWLCLADYNEIRKYGNEKHKKTCSLYRRPPRSLTPELWHQVFTQW</sequence>
<reference evidence="1" key="1">
    <citation type="submission" date="2021-06" db="EMBL/GenBank/DDBJ databases">
        <authorList>
            <person name="Kallberg Y."/>
            <person name="Tangrot J."/>
            <person name="Rosling A."/>
        </authorList>
    </citation>
    <scope>NUCLEOTIDE SEQUENCE</scope>
    <source>
        <strain evidence="1">IL203A</strain>
    </source>
</reference>
<protein>
    <submittedName>
        <fullName evidence="1">3823_t:CDS:1</fullName>
    </submittedName>
</protein>
<dbReference type="Proteomes" id="UP000789702">
    <property type="component" value="Unassembled WGS sequence"/>
</dbReference>
<gene>
    <name evidence="1" type="ORF">DHETER_LOCUS3729</name>
</gene>
<accession>A0ACA9L8Y4</accession>
<keyword evidence="2" id="KW-1185">Reference proteome</keyword>
<evidence type="ECO:0000313" key="2">
    <source>
        <dbReference type="Proteomes" id="UP000789702"/>
    </source>
</evidence>
<organism evidence="1 2">
    <name type="scientific">Dentiscutata heterogama</name>
    <dbReference type="NCBI Taxonomy" id="1316150"/>
    <lineage>
        <taxon>Eukaryota</taxon>
        <taxon>Fungi</taxon>
        <taxon>Fungi incertae sedis</taxon>
        <taxon>Mucoromycota</taxon>
        <taxon>Glomeromycotina</taxon>
        <taxon>Glomeromycetes</taxon>
        <taxon>Diversisporales</taxon>
        <taxon>Gigasporaceae</taxon>
        <taxon>Dentiscutata</taxon>
    </lineage>
</organism>
<evidence type="ECO:0000313" key="1">
    <source>
        <dbReference type="EMBL" id="CAG8516925.1"/>
    </source>
</evidence>
<name>A0ACA9L8Y4_9GLOM</name>
<dbReference type="EMBL" id="CAJVPU010003348">
    <property type="protein sequence ID" value="CAG8516925.1"/>
    <property type="molecule type" value="Genomic_DNA"/>
</dbReference>